<organism evidence="2 3">
    <name type="scientific">Oscillibacter valericigenes</name>
    <dbReference type="NCBI Taxonomy" id="351091"/>
    <lineage>
        <taxon>Bacteria</taxon>
        <taxon>Bacillati</taxon>
        <taxon>Bacillota</taxon>
        <taxon>Clostridia</taxon>
        <taxon>Eubacteriales</taxon>
        <taxon>Oscillospiraceae</taxon>
        <taxon>Oscillibacter</taxon>
    </lineage>
</organism>
<dbReference type="Pfam" id="PF01323">
    <property type="entry name" value="DSBA"/>
    <property type="match status" value="1"/>
</dbReference>
<dbReference type="RefSeq" id="WP_204801521.1">
    <property type="nucleotide sequence ID" value="NZ_JACSNX010000001.1"/>
</dbReference>
<feature type="domain" description="DSBA-like thioredoxin" evidence="1">
    <location>
        <begin position="5"/>
        <end position="189"/>
    </location>
</feature>
<dbReference type="EMBL" id="JACSNX010000001">
    <property type="protein sequence ID" value="MBM6849970.1"/>
    <property type="molecule type" value="Genomic_DNA"/>
</dbReference>
<dbReference type="SUPFAM" id="SSF52833">
    <property type="entry name" value="Thioredoxin-like"/>
    <property type="match status" value="1"/>
</dbReference>
<dbReference type="Gene3D" id="3.40.30.10">
    <property type="entry name" value="Glutaredoxin"/>
    <property type="match status" value="1"/>
</dbReference>
<evidence type="ECO:0000313" key="3">
    <source>
        <dbReference type="Proteomes" id="UP000719500"/>
    </source>
</evidence>
<dbReference type="Proteomes" id="UP000719500">
    <property type="component" value="Unassembled WGS sequence"/>
</dbReference>
<name>A0ABS2FRJ8_9FIRM</name>
<evidence type="ECO:0000259" key="1">
    <source>
        <dbReference type="Pfam" id="PF01323"/>
    </source>
</evidence>
<dbReference type="PANTHER" id="PTHR13887:SF33">
    <property type="entry name" value="ISOMERASE"/>
    <property type="match status" value="1"/>
</dbReference>
<dbReference type="InterPro" id="IPR036249">
    <property type="entry name" value="Thioredoxin-like_sf"/>
</dbReference>
<keyword evidence="3" id="KW-1185">Reference proteome</keyword>
<gene>
    <name evidence="2" type="ORF">H9X91_00780</name>
</gene>
<dbReference type="PANTHER" id="PTHR13887">
    <property type="entry name" value="GLUTATHIONE S-TRANSFERASE KAPPA"/>
    <property type="match status" value="1"/>
</dbReference>
<reference evidence="2 3" key="1">
    <citation type="journal article" date="2021" name="Sci. Rep.">
        <title>The distribution of antibiotic resistance genes in chicken gut microbiota commensals.</title>
        <authorList>
            <person name="Juricova H."/>
            <person name="Matiasovicova J."/>
            <person name="Kubasova T."/>
            <person name="Cejkova D."/>
            <person name="Rychlik I."/>
        </authorList>
    </citation>
    <scope>NUCLEOTIDE SEQUENCE [LARGE SCALE GENOMIC DNA]</scope>
    <source>
        <strain evidence="2 3">An411</strain>
    </source>
</reference>
<evidence type="ECO:0000313" key="2">
    <source>
        <dbReference type="EMBL" id="MBM6849970.1"/>
    </source>
</evidence>
<comment type="caution">
    <text evidence="2">The sequence shown here is derived from an EMBL/GenBank/DDBJ whole genome shotgun (WGS) entry which is preliminary data.</text>
</comment>
<dbReference type="InterPro" id="IPR001853">
    <property type="entry name" value="DSBA-like_thioredoxin_dom"/>
</dbReference>
<accession>A0ABS2FRJ8</accession>
<sequence>MPGKLTIVSDFVCPYCYWLEALLDRLEEPPEVTHVPFQLTEPPEPRVDVWNDPVRRARYAETLGPACQAQGVEMHLPPRVIPRPYTDLAFQGWCFAEERGRGEPFYRAVFRAYFVEERDIGDPAVLTELAEGCGLPGENFRTALETGAYAETVRRESRLSREALGIRMVPTILAGDKRLEGFVPDLDALQAWLDEVRREA</sequence>
<protein>
    <submittedName>
        <fullName evidence="2">DsbA family protein</fullName>
    </submittedName>
</protein>
<proteinExistence type="predicted"/>